<dbReference type="Proteomes" id="UP000295136">
    <property type="component" value="Unassembled WGS sequence"/>
</dbReference>
<keyword evidence="2" id="KW-1185">Reference proteome</keyword>
<proteinExistence type="predicted"/>
<comment type="caution">
    <text evidence="1">The sequence shown here is derived from an EMBL/GenBank/DDBJ whole genome shotgun (WGS) entry which is preliminary data.</text>
</comment>
<dbReference type="Gene3D" id="3.40.50.300">
    <property type="entry name" value="P-loop containing nucleotide triphosphate hydrolases"/>
    <property type="match status" value="1"/>
</dbReference>
<reference evidence="1 2" key="1">
    <citation type="submission" date="2019-03" db="EMBL/GenBank/DDBJ databases">
        <title>Draft genome sequences of novel Actinobacteria.</title>
        <authorList>
            <person name="Sahin N."/>
            <person name="Ay H."/>
            <person name="Saygin H."/>
        </authorList>
    </citation>
    <scope>NUCLEOTIDE SEQUENCE [LARGE SCALE GENOMIC DNA]</scope>
    <source>
        <strain evidence="1 2">6K102</strain>
    </source>
</reference>
<dbReference type="EMBL" id="SMLD01000019">
    <property type="protein sequence ID" value="TDE56564.1"/>
    <property type="molecule type" value="Genomic_DNA"/>
</dbReference>
<evidence type="ECO:0000313" key="2">
    <source>
        <dbReference type="Proteomes" id="UP000295136"/>
    </source>
</evidence>
<sequence length="1320" mass="147036">MTDYRLDGLSTRTFEHLIQALAVGEISTLVTPFGDGPDGGREATFDGLTDYGPKDDKWSGYGVIQAKFLSRTRSSRHDGQWALKALRKELAEYSKKDSSRKMPAYYIFATNVVLTPTDSTGSKDQLLSLLRQFANRHNLRGYDIWDYDKIRILIDRDINEGVRRAYAAWITPGDVLAQLSDHLKGASKDYYNLLVNFLQKELVGDQYARLEQAGNSADEAIPLSQVFIDLPTSVEPVDGARERAHSATSRQFVAFIIDEARNLFATSNNVPMPHTGPTPGRYVLIGGPGQGKTTVGQYVCQLFRASLLSDVSPELLSPEARETLAAVISTWQRGKGLTQTARRIPFRVVLSEFAAALAENTVNGLLEFLALKFSKRAGTTVSQAQVQRLLEQYPCVLVLDGLDEVPGSTNRDDVLGAVSDFWVDVATSEIDALVIATSRPQGYNDDFSPAQYSHHYLIPLDKSTALLYGKKLAEVRFGSDDDRLARVCSRLQRAVETPATARLMRSPLQVTIITLLVDRIGQPPEERWALFREYYKLIFHRETERDIPSVRVLKENSTEVHAIHRRVGLLLQTESERSGGTEARLTTEQFTKMVEEYLIEEGYEGEALVQLKKDIIEAAGQRLVFLVGLELGQVGFEIRSLQEFMAAEGLMEGSDHEVQARLKEVAASSNWRNVLLFAAGRVFEERQYLRDTIESICVNMNDDPDDPISPTILGGSDLALDLLEDGPARRQPKKRGSLTRLALQLLDKPGAHTVRRLADIYLPQTDAIFMQEIEKRLESRNEISLRSAWQCLALLLDQSESKVAEAGRAFIIDNISRPDVFRSLINAEGIQDEWLADRLLEEFPSQAAIGPVLESFSMPHAHQEPRTYGPWLLSKAPPWLAWYAKYELGHFLSLSESHAVTVNLKQGGRLIGSLASLRSAHPSRSSNLVPPPDFPTSTPAWRWIKDAGDFCLNPNHEMLASLINALGDPFLAQIISRQAYRRYPWPLAECLNAVSAGAAPSAVAECVHSGKFGMSGDWIRLEERWHREGLDISELLDAEPILTLDDEPHLYLLPIQSMMGPSRIQKSAIPNVVSAYTAATPGPIRNMLGHWLIEREIEALLRGAPTRRIPHLDNIIYDLLAKNSYVTSMLWEFLGVLDLTDRRWSDSFATLDPGDALYFFPGRRDRLAENIEQIFASNTQLQGLLIPLSQTERTDSSAGRLIQALAENLSDTDTPAVRCAKLLILLQSGFDVASLQHEIAPILVSSPTVAVYFAEAISSRGGPYSRDSSDLVSLLSLMPEGSIKSLLSFFQIMGNRRRSRLGEREVWSALGLPGHLLDVL</sequence>
<protein>
    <submittedName>
        <fullName evidence="1">Uncharacterized protein</fullName>
    </submittedName>
</protein>
<dbReference type="SUPFAM" id="SSF52540">
    <property type="entry name" value="P-loop containing nucleoside triphosphate hydrolases"/>
    <property type="match status" value="1"/>
</dbReference>
<dbReference type="InterPro" id="IPR027417">
    <property type="entry name" value="P-loop_NTPase"/>
</dbReference>
<gene>
    <name evidence="1" type="ORF">E1295_10395</name>
</gene>
<organism evidence="1 2">
    <name type="scientific">Nonomuraea mesophila</name>
    <dbReference type="NCBI Taxonomy" id="2530382"/>
    <lineage>
        <taxon>Bacteria</taxon>
        <taxon>Bacillati</taxon>
        <taxon>Actinomycetota</taxon>
        <taxon>Actinomycetes</taxon>
        <taxon>Streptosporangiales</taxon>
        <taxon>Streptosporangiaceae</taxon>
        <taxon>Nonomuraea</taxon>
    </lineage>
</organism>
<accession>A0A4R5FUC7</accession>
<evidence type="ECO:0000313" key="1">
    <source>
        <dbReference type="EMBL" id="TDE56564.1"/>
    </source>
</evidence>
<dbReference type="RefSeq" id="WP_132630032.1">
    <property type="nucleotide sequence ID" value="NZ_SMLD01000019.1"/>
</dbReference>
<name>A0A4R5FUC7_9ACTN</name>